<feature type="domain" description="RNA polymerase sigma factor 70 region 4 type 2" evidence="6">
    <location>
        <begin position="108"/>
        <end position="160"/>
    </location>
</feature>
<dbReference type="Gene3D" id="1.10.1740.10">
    <property type="match status" value="1"/>
</dbReference>
<comment type="caution">
    <text evidence="7">The sequence shown here is derived from an EMBL/GenBank/DDBJ whole genome shotgun (WGS) entry which is preliminary data.</text>
</comment>
<dbReference type="Gene3D" id="1.10.10.10">
    <property type="entry name" value="Winged helix-like DNA-binding domain superfamily/Winged helix DNA-binding domain"/>
    <property type="match status" value="1"/>
</dbReference>
<accession>A0A2P7RLI2</accession>
<dbReference type="InterPro" id="IPR013249">
    <property type="entry name" value="RNA_pol_sigma70_r4_t2"/>
</dbReference>
<dbReference type="InterPro" id="IPR014284">
    <property type="entry name" value="RNA_pol_sigma-70_dom"/>
</dbReference>
<keyword evidence="2" id="KW-0805">Transcription regulation</keyword>
<dbReference type="InterPro" id="IPR036388">
    <property type="entry name" value="WH-like_DNA-bd_sf"/>
</dbReference>
<dbReference type="PANTHER" id="PTHR43133">
    <property type="entry name" value="RNA POLYMERASE ECF-TYPE SIGMA FACTO"/>
    <property type="match status" value="1"/>
</dbReference>
<dbReference type="InterPro" id="IPR013324">
    <property type="entry name" value="RNA_pol_sigma_r3/r4-like"/>
</dbReference>
<dbReference type="EMBL" id="PXYK01000044">
    <property type="protein sequence ID" value="PSJ51070.1"/>
    <property type="molecule type" value="Genomic_DNA"/>
</dbReference>
<evidence type="ECO:0000256" key="3">
    <source>
        <dbReference type="ARBA" id="ARBA00023082"/>
    </source>
</evidence>
<sequence>MMNQTDETVEGQLVAFLPNLRRFAISLTGSRDLADDLVQTACERALNNAASFTPGTRFDAWMFRILRNLWIDHLRRGKTAGVHEDIDERHDLAGVSGQQVTEARLTLRSVAEAVALLPGEQREVLLLVCVEDMSYRDTAELLDIPIGTVMSRLSRARRFLAEAAGISGEMARSSVEKDKK</sequence>
<evidence type="ECO:0000256" key="1">
    <source>
        <dbReference type="ARBA" id="ARBA00010641"/>
    </source>
</evidence>
<evidence type="ECO:0000256" key="4">
    <source>
        <dbReference type="ARBA" id="ARBA00023163"/>
    </source>
</evidence>
<dbReference type="Proteomes" id="UP000241229">
    <property type="component" value="Unassembled WGS sequence"/>
</dbReference>
<evidence type="ECO:0000313" key="8">
    <source>
        <dbReference type="Proteomes" id="UP000241229"/>
    </source>
</evidence>
<evidence type="ECO:0000259" key="6">
    <source>
        <dbReference type="Pfam" id="PF08281"/>
    </source>
</evidence>
<dbReference type="Pfam" id="PF04542">
    <property type="entry name" value="Sigma70_r2"/>
    <property type="match status" value="1"/>
</dbReference>
<feature type="domain" description="RNA polymerase sigma-70 region 2" evidence="5">
    <location>
        <begin position="15"/>
        <end position="77"/>
    </location>
</feature>
<keyword evidence="3" id="KW-0731">Sigma factor</keyword>
<reference evidence="7 8" key="1">
    <citation type="submission" date="2018-03" db="EMBL/GenBank/DDBJ databases">
        <title>The draft genome of Mesorhizobium sp. 6GN-30.</title>
        <authorList>
            <person name="Liu L."/>
            <person name="Li L."/>
            <person name="Wang T."/>
            <person name="Zhang X."/>
            <person name="Liang L."/>
        </authorList>
    </citation>
    <scope>NUCLEOTIDE SEQUENCE [LARGE SCALE GENOMIC DNA]</scope>
    <source>
        <strain evidence="7 8">6GN30</strain>
    </source>
</reference>
<dbReference type="PANTHER" id="PTHR43133:SF25">
    <property type="entry name" value="RNA POLYMERASE SIGMA FACTOR RFAY-RELATED"/>
    <property type="match status" value="1"/>
</dbReference>
<name>A0A2P7RLI2_9HYPH</name>
<dbReference type="InterPro" id="IPR007627">
    <property type="entry name" value="RNA_pol_sigma70_r2"/>
</dbReference>
<proteinExistence type="inferred from homology"/>
<dbReference type="SUPFAM" id="SSF88946">
    <property type="entry name" value="Sigma2 domain of RNA polymerase sigma factors"/>
    <property type="match status" value="1"/>
</dbReference>
<evidence type="ECO:0000259" key="5">
    <source>
        <dbReference type="Pfam" id="PF04542"/>
    </source>
</evidence>
<dbReference type="GO" id="GO:0006352">
    <property type="term" value="P:DNA-templated transcription initiation"/>
    <property type="evidence" value="ECO:0007669"/>
    <property type="project" value="InterPro"/>
</dbReference>
<dbReference type="Pfam" id="PF08281">
    <property type="entry name" value="Sigma70_r4_2"/>
    <property type="match status" value="1"/>
</dbReference>
<dbReference type="NCBIfam" id="TIGR02937">
    <property type="entry name" value="sigma70-ECF"/>
    <property type="match status" value="1"/>
</dbReference>
<protein>
    <submittedName>
        <fullName evidence="7">RNA polymerase subunit sigma-70</fullName>
    </submittedName>
</protein>
<gene>
    <name evidence="7" type="ORF">C7I84_27705</name>
</gene>
<dbReference type="OrthoDB" id="9803470at2"/>
<keyword evidence="4" id="KW-0804">Transcription</keyword>
<dbReference type="InterPro" id="IPR039425">
    <property type="entry name" value="RNA_pol_sigma-70-like"/>
</dbReference>
<dbReference type="AlphaFoldDB" id="A0A2P7RLI2"/>
<keyword evidence="8" id="KW-1185">Reference proteome</keyword>
<dbReference type="InterPro" id="IPR013325">
    <property type="entry name" value="RNA_pol_sigma_r2"/>
</dbReference>
<dbReference type="GO" id="GO:0003677">
    <property type="term" value="F:DNA binding"/>
    <property type="evidence" value="ECO:0007669"/>
    <property type="project" value="InterPro"/>
</dbReference>
<evidence type="ECO:0000313" key="7">
    <source>
        <dbReference type="EMBL" id="PSJ51070.1"/>
    </source>
</evidence>
<dbReference type="SUPFAM" id="SSF88659">
    <property type="entry name" value="Sigma3 and sigma4 domains of RNA polymerase sigma factors"/>
    <property type="match status" value="1"/>
</dbReference>
<dbReference type="CDD" id="cd06171">
    <property type="entry name" value="Sigma70_r4"/>
    <property type="match status" value="1"/>
</dbReference>
<dbReference type="GO" id="GO:0016987">
    <property type="term" value="F:sigma factor activity"/>
    <property type="evidence" value="ECO:0007669"/>
    <property type="project" value="UniProtKB-KW"/>
</dbReference>
<comment type="similarity">
    <text evidence="1">Belongs to the sigma-70 factor family. ECF subfamily.</text>
</comment>
<organism evidence="7 8">
    <name type="scientific">Kumtagia ephedrae</name>
    <dbReference type="NCBI Taxonomy" id="2116701"/>
    <lineage>
        <taxon>Bacteria</taxon>
        <taxon>Pseudomonadati</taxon>
        <taxon>Pseudomonadota</taxon>
        <taxon>Alphaproteobacteria</taxon>
        <taxon>Hyphomicrobiales</taxon>
        <taxon>Phyllobacteriaceae</taxon>
        <taxon>Kumtagia</taxon>
    </lineage>
</organism>
<evidence type="ECO:0000256" key="2">
    <source>
        <dbReference type="ARBA" id="ARBA00023015"/>
    </source>
</evidence>